<organism evidence="3 4">
    <name type="scientific">Phycisphaera mikurensis (strain NBRC 102666 / KCTC 22515 / FYK2301M01)</name>
    <dbReference type="NCBI Taxonomy" id="1142394"/>
    <lineage>
        <taxon>Bacteria</taxon>
        <taxon>Pseudomonadati</taxon>
        <taxon>Planctomycetota</taxon>
        <taxon>Phycisphaerae</taxon>
        <taxon>Phycisphaerales</taxon>
        <taxon>Phycisphaeraceae</taxon>
        <taxon>Phycisphaera</taxon>
    </lineage>
</organism>
<dbReference type="eggNOG" id="COG3472">
    <property type="taxonomic scope" value="Bacteria"/>
</dbReference>
<dbReference type="HOGENOM" id="CLU_021082_0_0_0"/>
<sequence>MQQPEPQSRNLDSFLHEIDKGAIKIPLFQRDFVWERAKSAALLDSVLKGYPVGTFILWKTKERMRSVRDIGGVPLPELPEGETVEQVLDGQQRLTSLYAAVKGLSIQRGKRVDDFGEIVLDLDADPDGIQPLVLPRVPASDEQDETPDADRYAPVASLQDKKLFALLGSLDPARSERLLMLRDRLSKYRFSMIIVGEAPLSTATEIFTRINVTGKALTVFEIMAAKTYNEKTGFDLAERFDRFREDLDGVGYGLISGVSMLQLTSLLLTEHGSATREDILNLPPAGFPAAWERAVSAAEAAVDHFRQVMRVPVSRLLPYGSLIVPFGFFFAHHPANANGHERKALEEFFFRVALTGRYTSAVETKLASDARIIAMIARGEEPAFDRTFAAETSAASIERRGTFRTSGSYVKALLAVLAAQGPRSFSNDAAVTLGNDWLKQANSRNYHHFFPKAFLTKQGVARERANHTANITLVDDFLNKRVIRAQPPSEYLPRFREENPDLDATLRSHLIEPGPELSTDDYGRFFRRRCERLSKELAMRVPRRSIDDGLSGPRDADDVDPEDADA</sequence>
<evidence type="ECO:0000256" key="1">
    <source>
        <dbReference type="SAM" id="MobiDB-lite"/>
    </source>
</evidence>
<dbReference type="OrthoDB" id="9798761at2"/>
<feature type="domain" description="GmrSD restriction endonucleases N-terminal" evidence="2">
    <location>
        <begin position="13"/>
        <end position="226"/>
    </location>
</feature>
<dbReference type="InterPro" id="IPR004919">
    <property type="entry name" value="GmrSD_N"/>
</dbReference>
<keyword evidence="4" id="KW-1185">Reference proteome</keyword>
<gene>
    <name evidence="3" type="ordered locus">PSMK_31280</name>
</gene>
<dbReference type="Proteomes" id="UP000007881">
    <property type="component" value="Chromosome"/>
</dbReference>
<dbReference type="eggNOG" id="COG1479">
    <property type="taxonomic scope" value="Bacteria"/>
</dbReference>
<proteinExistence type="predicted"/>
<dbReference type="EMBL" id="AP012338">
    <property type="protein sequence ID" value="BAM05287.1"/>
    <property type="molecule type" value="Genomic_DNA"/>
</dbReference>
<name>I0IJ49_PHYMF</name>
<dbReference type="Pfam" id="PF03235">
    <property type="entry name" value="GmrSD_N"/>
    <property type="match status" value="1"/>
</dbReference>
<dbReference type="PATRIC" id="fig|1142394.8.peg.3236"/>
<dbReference type="KEGG" id="phm:PSMK_31280"/>
<dbReference type="RefSeq" id="WP_014438491.1">
    <property type="nucleotide sequence ID" value="NC_017080.1"/>
</dbReference>
<dbReference type="PANTHER" id="PTHR37292">
    <property type="entry name" value="VNG6097C"/>
    <property type="match status" value="1"/>
</dbReference>
<protein>
    <recommendedName>
        <fullName evidence="2">GmrSD restriction endonucleases N-terminal domain-containing protein</fullName>
    </recommendedName>
</protein>
<accession>I0IJ49</accession>
<dbReference type="PANTHER" id="PTHR37292:SF2">
    <property type="entry name" value="DUF262 DOMAIN-CONTAINING PROTEIN"/>
    <property type="match status" value="1"/>
</dbReference>
<dbReference type="AlphaFoldDB" id="I0IJ49"/>
<evidence type="ECO:0000259" key="2">
    <source>
        <dbReference type="Pfam" id="PF03235"/>
    </source>
</evidence>
<evidence type="ECO:0000313" key="3">
    <source>
        <dbReference type="EMBL" id="BAM05287.1"/>
    </source>
</evidence>
<evidence type="ECO:0000313" key="4">
    <source>
        <dbReference type="Proteomes" id="UP000007881"/>
    </source>
</evidence>
<feature type="region of interest" description="Disordered" evidence="1">
    <location>
        <begin position="541"/>
        <end position="566"/>
    </location>
</feature>
<dbReference type="STRING" id="1142394.PSMK_31280"/>
<feature type="compositionally biased region" description="Acidic residues" evidence="1">
    <location>
        <begin position="557"/>
        <end position="566"/>
    </location>
</feature>
<reference evidence="3 4" key="1">
    <citation type="submission" date="2012-02" db="EMBL/GenBank/DDBJ databases">
        <title>Complete genome sequence of Phycisphaera mikurensis NBRC 102666.</title>
        <authorList>
            <person name="Ankai A."/>
            <person name="Hosoyama A."/>
            <person name="Terui Y."/>
            <person name="Sekine M."/>
            <person name="Fukai R."/>
            <person name="Kato Y."/>
            <person name="Nakamura S."/>
            <person name="Yamada-Narita S."/>
            <person name="Kawakoshi A."/>
            <person name="Fukunaga Y."/>
            <person name="Yamazaki S."/>
            <person name="Fujita N."/>
        </authorList>
    </citation>
    <scope>NUCLEOTIDE SEQUENCE [LARGE SCALE GENOMIC DNA]</scope>
    <source>
        <strain evidence="4">NBRC 102666 / KCTC 22515 / FYK2301M01</strain>
    </source>
</reference>